<dbReference type="Proteomes" id="UP000219546">
    <property type="component" value="Unassembled WGS sequence"/>
</dbReference>
<dbReference type="AlphaFoldDB" id="A0A285CQM3"/>
<keyword evidence="2" id="KW-1185">Reference proteome</keyword>
<reference evidence="1 2" key="1">
    <citation type="submission" date="2017-08" db="EMBL/GenBank/DDBJ databases">
        <authorList>
            <person name="de Groot N.N."/>
        </authorList>
    </citation>
    <scope>NUCLEOTIDE SEQUENCE [LARGE SCALE GENOMIC DNA]</scope>
    <source>
        <strain evidence="1 2">JC228</strain>
    </source>
</reference>
<evidence type="ECO:0000313" key="2">
    <source>
        <dbReference type="Proteomes" id="UP000219546"/>
    </source>
</evidence>
<name>A0A285CQM3_9BACI</name>
<evidence type="ECO:0000313" key="1">
    <source>
        <dbReference type="EMBL" id="SNX69725.1"/>
    </source>
</evidence>
<proteinExistence type="predicted"/>
<sequence length="33" mass="3469">MSGTLLELTNSVSLTTEVAAAPLFLIQQTGQFS</sequence>
<protein>
    <submittedName>
        <fullName evidence="1">Uncharacterized protein</fullName>
    </submittedName>
</protein>
<organism evidence="1 2">
    <name type="scientific">Bacillus oleivorans</name>
    <dbReference type="NCBI Taxonomy" id="1448271"/>
    <lineage>
        <taxon>Bacteria</taxon>
        <taxon>Bacillati</taxon>
        <taxon>Bacillota</taxon>
        <taxon>Bacilli</taxon>
        <taxon>Bacillales</taxon>
        <taxon>Bacillaceae</taxon>
        <taxon>Bacillus</taxon>
    </lineage>
</organism>
<dbReference type="EMBL" id="OAOP01000003">
    <property type="protein sequence ID" value="SNX69725.1"/>
    <property type="molecule type" value="Genomic_DNA"/>
</dbReference>
<gene>
    <name evidence="1" type="ORF">SAMN05877753_103198</name>
</gene>
<accession>A0A285CQM3</accession>